<sequence>MVVSSYCGKKNDKLYRNEFITKAKDVIIKYPSLDRVFSDVDVPIKHYNHNIFFNIANLAYTENKTLSNKNTRNSSKYKYILDEIENLLTKEINLFERSSRIQKKIISKMRSFTRNNNFSKYIEFQLYIQLLKNKHVSKIIYGDISDFNHDFRIFIQNIEFNLEVTSLYENKVDKILEESFDEICRKAIQKIPLNYSVSLEVDLEKIIYKNKFDKEYITKLVLEEIDKLLLLILENSWELFEEDFMGSKNLSLYQYLNSMERIFGENYFSSDKVSLLNTLYKLKKSEKGKKFLKEISVTKLLESPIKSCFVFEIKSKKCIQISNQIKFPSTVETKRIKAKLGQLKRRLMEKLEKNQMLNQKNAVIIIQFIDYYFHNYSSDEIRKYELYKEIKPIVDKCFEKTETINKHILGVIIYEEMLNSGIFFKNKTIDPKQKQISALQLLLK</sequence>
<gene>
    <name evidence="1" type="ORF">K9W45_02280</name>
</gene>
<reference evidence="1" key="1">
    <citation type="journal article" date="2022" name="Nat. Microbiol.">
        <title>Unique mobile elements and scalable gene flow at the prokaryote-eukaryote boundary revealed by circularized Asgard archaea genomes.</title>
        <authorList>
            <person name="Wu F."/>
            <person name="Speth D.R."/>
            <person name="Philosof A."/>
            <person name="Cremiere A."/>
            <person name="Narayanan A."/>
            <person name="Barco R.A."/>
            <person name="Connon S.A."/>
            <person name="Amend J.P."/>
            <person name="Antoshechkin I.A."/>
            <person name="Orphan V.J."/>
        </authorList>
    </citation>
    <scope>NUCLEOTIDE SEQUENCE</scope>
    <source>
        <strain evidence="1">PM71</strain>
    </source>
</reference>
<name>A0A9Y1BN31_9ARCH</name>
<evidence type="ECO:0000313" key="1">
    <source>
        <dbReference type="EMBL" id="UJG41299.1"/>
    </source>
</evidence>
<dbReference type="AlphaFoldDB" id="A0A9Y1BN31"/>
<dbReference type="EMBL" id="CP084166">
    <property type="protein sequence ID" value="UJG41299.1"/>
    <property type="molecule type" value="Genomic_DNA"/>
</dbReference>
<protein>
    <submittedName>
        <fullName evidence="1">Uncharacterized protein</fullName>
    </submittedName>
</protein>
<organism evidence="1">
    <name type="scientific">Candidatus Heimdallarchaeum aukensis</name>
    <dbReference type="NCBI Taxonomy" id="2876573"/>
    <lineage>
        <taxon>Archaea</taxon>
        <taxon>Promethearchaeati</taxon>
        <taxon>Candidatus Heimdallarchaeota</taxon>
        <taxon>Candidatus Heimdallarchaeia (ex Rinke et al. 2021) (nom. nud.)</taxon>
        <taxon>Candidatus Heimdallarchaeales</taxon>
        <taxon>Candidatus Heimdallarchaeaceae</taxon>
        <taxon>Candidatus Heimdallarchaeum</taxon>
    </lineage>
</organism>
<proteinExistence type="predicted"/>
<accession>A0A9Y1BN31</accession>
<dbReference type="Proteomes" id="UP001201020">
    <property type="component" value="Chromosome"/>
</dbReference>